<proteinExistence type="predicted"/>
<keyword evidence="3" id="KW-1185">Reference proteome</keyword>
<name>A0A0V0R8V9_PSEPJ</name>
<dbReference type="GO" id="GO:0016787">
    <property type="term" value="F:hydrolase activity"/>
    <property type="evidence" value="ECO:0007669"/>
    <property type="project" value="InterPro"/>
</dbReference>
<protein>
    <recommendedName>
        <fullName evidence="4">Pectinacetylesterase family protein</fullName>
    </recommendedName>
</protein>
<dbReference type="OrthoDB" id="2015280at2759"/>
<dbReference type="Proteomes" id="UP000054937">
    <property type="component" value="Unassembled WGS sequence"/>
</dbReference>
<gene>
    <name evidence="2" type="ORF">PPERSA_12034</name>
</gene>
<evidence type="ECO:0000256" key="1">
    <source>
        <dbReference type="SAM" id="MobiDB-lite"/>
    </source>
</evidence>
<dbReference type="SUPFAM" id="SSF53474">
    <property type="entry name" value="alpha/beta-Hydrolases"/>
    <property type="match status" value="1"/>
</dbReference>
<dbReference type="PANTHER" id="PTHR21562">
    <property type="entry name" value="NOTUM-RELATED"/>
    <property type="match status" value="1"/>
</dbReference>
<dbReference type="OMA" id="LSPGMCF"/>
<dbReference type="InterPro" id="IPR004963">
    <property type="entry name" value="PAE/NOTUM"/>
</dbReference>
<feature type="compositionally biased region" description="Low complexity" evidence="1">
    <location>
        <begin position="374"/>
        <end position="386"/>
    </location>
</feature>
<feature type="compositionally biased region" description="Polar residues" evidence="1">
    <location>
        <begin position="387"/>
        <end position="401"/>
    </location>
</feature>
<evidence type="ECO:0000313" key="3">
    <source>
        <dbReference type="Proteomes" id="UP000054937"/>
    </source>
</evidence>
<dbReference type="Pfam" id="PF03283">
    <property type="entry name" value="PAE"/>
    <property type="match status" value="1"/>
</dbReference>
<comment type="caution">
    <text evidence="2">The sequence shown here is derived from an EMBL/GenBank/DDBJ whole genome shotgun (WGS) entry which is preliminary data.</text>
</comment>
<dbReference type="InterPro" id="IPR029058">
    <property type="entry name" value="AB_hydrolase_fold"/>
</dbReference>
<reference evidence="2 3" key="1">
    <citation type="journal article" date="2015" name="Sci. Rep.">
        <title>Genome of the facultative scuticociliatosis pathogen Pseudocohnilembus persalinus provides insight into its virulence through horizontal gene transfer.</title>
        <authorList>
            <person name="Xiong J."/>
            <person name="Wang G."/>
            <person name="Cheng J."/>
            <person name="Tian M."/>
            <person name="Pan X."/>
            <person name="Warren A."/>
            <person name="Jiang C."/>
            <person name="Yuan D."/>
            <person name="Miao W."/>
        </authorList>
    </citation>
    <scope>NUCLEOTIDE SEQUENCE [LARGE SCALE GENOMIC DNA]</scope>
    <source>
        <strain evidence="2">36N120E</strain>
    </source>
</reference>
<evidence type="ECO:0008006" key="4">
    <source>
        <dbReference type="Google" id="ProtNLM"/>
    </source>
</evidence>
<dbReference type="AlphaFoldDB" id="A0A0V0R8V9"/>
<feature type="region of interest" description="Disordered" evidence="1">
    <location>
        <begin position="368"/>
        <end position="401"/>
    </location>
</feature>
<dbReference type="InParanoid" id="A0A0V0R8V9"/>
<evidence type="ECO:0000313" key="2">
    <source>
        <dbReference type="EMBL" id="KRX10910.1"/>
    </source>
</evidence>
<dbReference type="Gene3D" id="3.40.50.1820">
    <property type="entry name" value="alpha/beta hydrolase"/>
    <property type="match status" value="1"/>
</dbReference>
<organism evidence="2 3">
    <name type="scientific">Pseudocohnilembus persalinus</name>
    <name type="common">Ciliate</name>
    <dbReference type="NCBI Taxonomy" id="266149"/>
    <lineage>
        <taxon>Eukaryota</taxon>
        <taxon>Sar</taxon>
        <taxon>Alveolata</taxon>
        <taxon>Ciliophora</taxon>
        <taxon>Intramacronucleata</taxon>
        <taxon>Oligohymenophorea</taxon>
        <taxon>Scuticociliatia</taxon>
        <taxon>Philasterida</taxon>
        <taxon>Pseudocohnilembidae</taxon>
        <taxon>Pseudocohnilembus</taxon>
    </lineage>
</organism>
<dbReference type="EMBL" id="LDAU01000013">
    <property type="protein sequence ID" value="KRX10910.1"/>
    <property type="molecule type" value="Genomic_DNA"/>
</dbReference>
<accession>A0A0V0R8V9</accession>
<sequence>MFILGTAPSIYVKDSQYETDSKKFIIFFQGGGWCYGDSEQKAKEHCFQRIEDNFFASLKQFGQNEYMTGILSHNPDINPEFFDYTVIYINYCDGTGHQGYVEEPVQVDDNKQVWMRGKNNTLTVLNYAKEHLNINQAEKVIVSGTSAGGLSALTWVDYIADYLKEENENVQVFGIPDSGFFLDYPSVIDGENKLLNKLKHLLAISNKNSKYINQECQNDNQDQPYKCMLPQYLINYIKTPILLVNSGYDSWSTRFILEVTCSENSFLNFDLQHCSENELKLIEAYKQKINEKLQQIQNKNKNVSSWIISCPAHGLIYKEIFINDEWTLPNEEKTLSTLIGQIFNSNNEQFTYFDSSVWPENQGCAFYYDRDNNNNEQDSNDNNDNNMQPITIFTINNDDDE</sequence>
<dbReference type="PANTHER" id="PTHR21562:SF67">
    <property type="entry name" value="PECTIN ACETYLESTERASE"/>
    <property type="match status" value="1"/>
</dbReference>